<sequence>LYGYGCKYCASHYNGLGLNTQQRVDWIDQGVYVEIHAMHTHSSDANTFIRIEVTFCENGTQDYHDADKI</sequence>
<organism evidence="1">
    <name type="scientific">Anisakis simplex</name>
    <name type="common">Herring worm</name>
    <dbReference type="NCBI Taxonomy" id="6269"/>
    <lineage>
        <taxon>Eukaryota</taxon>
        <taxon>Metazoa</taxon>
        <taxon>Ecdysozoa</taxon>
        <taxon>Nematoda</taxon>
        <taxon>Chromadorea</taxon>
        <taxon>Rhabditida</taxon>
        <taxon>Spirurina</taxon>
        <taxon>Ascaridomorpha</taxon>
        <taxon>Ascaridoidea</taxon>
        <taxon>Anisakidae</taxon>
        <taxon>Anisakis</taxon>
        <taxon>Anisakis simplex complex</taxon>
    </lineage>
</organism>
<evidence type="ECO:0000313" key="1">
    <source>
        <dbReference type="WBParaSite" id="ASIM_0000688101-mRNA-1"/>
    </source>
</evidence>
<dbReference type="WBParaSite" id="ASIM_0000688101-mRNA-1">
    <property type="protein sequence ID" value="ASIM_0000688101-mRNA-1"/>
    <property type="gene ID" value="ASIM_0000688101"/>
</dbReference>
<accession>A0A0M3JGX2</accession>
<name>A0A0M3JGX2_ANISI</name>
<dbReference type="AlphaFoldDB" id="A0A0M3JGX2"/>
<proteinExistence type="predicted"/>
<protein>
    <submittedName>
        <fullName evidence="1">Expansin-like EG45 domain-containing protein</fullName>
    </submittedName>
</protein>
<reference evidence="1" key="1">
    <citation type="submission" date="2017-02" db="UniProtKB">
        <authorList>
            <consortium name="WormBaseParasite"/>
        </authorList>
    </citation>
    <scope>IDENTIFICATION</scope>
</reference>